<keyword evidence="12" id="KW-0496">Mitochondrion</keyword>
<dbReference type="SUPFAM" id="SSF81502">
    <property type="entry name" value="ISP transmembrane anchor"/>
    <property type="match status" value="1"/>
</dbReference>
<evidence type="ECO:0000256" key="11">
    <source>
        <dbReference type="RuleBase" id="RU004494"/>
    </source>
</evidence>
<keyword evidence="4" id="KW-0001">2Fe-2S</keyword>
<dbReference type="Pfam" id="PF02921">
    <property type="entry name" value="UCR_TM"/>
    <property type="match status" value="1"/>
</dbReference>
<evidence type="ECO:0000259" key="13">
    <source>
        <dbReference type="PROSITE" id="PS51296"/>
    </source>
</evidence>
<dbReference type="PANTHER" id="PTHR10134">
    <property type="entry name" value="CYTOCHROME B-C1 COMPLEX SUBUNIT RIESKE, MITOCHONDRIAL"/>
    <property type="match status" value="1"/>
</dbReference>
<feature type="domain" description="Rieske" evidence="13">
    <location>
        <begin position="184"/>
        <end position="252"/>
    </location>
</feature>
<comment type="subcellular location">
    <subcellularLocation>
        <location evidence="1">Membrane</location>
        <topology evidence="1">Single-pass membrane protein</topology>
    </subcellularLocation>
    <subcellularLocation>
        <location evidence="12">Mitochondrion inner membrane</location>
    </subcellularLocation>
</comment>
<accession>A0A7I4YH29</accession>
<keyword evidence="10" id="KW-1015">Disulfide bond</keyword>
<dbReference type="InterPro" id="IPR036922">
    <property type="entry name" value="Rieske_2Fe-2S_sf"/>
</dbReference>
<keyword evidence="6" id="KW-1133">Transmembrane helix</keyword>
<evidence type="ECO:0000313" key="15">
    <source>
        <dbReference type="WBParaSite" id="HCON_00099660-00001"/>
    </source>
</evidence>
<keyword evidence="8" id="KW-0411">Iron-sulfur</keyword>
<evidence type="ECO:0000256" key="10">
    <source>
        <dbReference type="ARBA" id="ARBA00023157"/>
    </source>
</evidence>
<dbReference type="AlphaFoldDB" id="A0A7I4YH29"/>
<dbReference type="GO" id="GO:0051537">
    <property type="term" value="F:2 iron, 2 sulfur cluster binding"/>
    <property type="evidence" value="ECO:0007669"/>
    <property type="project" value="UniProtKB-KW"/>
</dbReference>
<comment type="miscellaneous">
    <text evidence="11">The Rieske protein is a high potential 2Fe-2S protein.</text>
</comment>
<evidence type="ECO:0000256" key="12">
    <source>
        <dbReference type="RuleBase" id="RU004495"/>
    </source>
</evidence>
<dbReference type="CDD" id="cd03470">
    <property type="entry name" value="Rieske_cytochrome_bc1"/>
    <property type="match status" value="1"/>
</dbReference>
<dbReference type="FunFam" id="2.102.10.10:FF:000001">
    <property type="entry name" value="Cytochrome b-c1 complex subunit Rieske, mitochondrial"/>
    <property type="match status" value="1"/>
</dbReference>
<evidence type="ECO:0000256" key="1">
    <source>
        <dbReference type="ARBA" id="ARBA00004167"/>
    </source>
</evidence>
<dbReference type="InterPro" id="IPR004192">
    <property type="entry name" value="Rieske_TM"/>
</dbReference>
<dbReference type="InterPro" id="IPR005805">
    <property type="entry name" value="Rieske_Fe-S_prot_C"/>
</dbReference>
<organism evidence="14 15">
    <name type="scientific">Haemonchus contortus</name>
    <name type="common">Barber pole worm</name>
    <dbReference type="NCBI Taxonomy" id="6289"/>
    <lineage>
        <taxon>Eukaryota</taxon>
        <taxon>Metazoa</taxon>
        <taxon>Ecdysozoa</taxon>
        <taxon>Nematoda</taxon>
        <taxon>Chromadorea</taxon>
        <taxon>Rhabditida</taxon>
        <taxon>Rhabditina</taxon>
        <taxon>Rhabditomorpha</taxon>
        <taxon>Strongyloidea</taxon>
        <taxon>Trichostrongylidae</taxon>
        <taxon>Haemonchus</taxon>
    </lineage>
</organism>
<dbReference type="Gene3D" id="2.102.10.10">
    <property type="entry name" value="Rieske [2Fe-2S] iron-sulphur domain"/>
    <property type="match status" value="1"/>
</dbReference>
<dbReference type="WBParaSite" id="HCON_00099660-00001">
    <property type="protein sequence ID" value="HCON_00099660-00001"/>
    <property type="gene ID" value="HCON_00099660"/>
</dbReference>
<evidence type="ECO:0000256" key="4">
    <source>
        <dbReference type="ARBA" id="ARBA00022714"/>
    </source>
</evidence>
<name>A0A7I4YH29_HAECO</name>
<keyword evidence="7" id="KW-0408">Iron</keyword>
<comment type="catalytic activity">
    <reaction evidence="11">
        <text>a quinol + 2 Fe(III)-[cytochrome c](out) = a quinone + 2 Fe(II)-[cytochrome c](out) + 2 H(+)(out)</text>
        <dbReference type="Rhea" id="RHEA:11484"/>
        <dbReference type="Rhea" id="RHEA-COMP:10350"/>
        <dbReference type="Rhea" id="RHEA-COMP:14399"/>
        <dbReference type="ChEBI" id="CHEBI:15378"/>
        <dbReference type="ChEBI" id="CHEBI:24646"/>
        <dbReference type="ChEBI" id="CHEBI:29033"/>
        <dbReference type="ChEBI" id="CHEBI:29034"/>
        <dbReference type="ChEBI" id="CHEBI:132124"/>
        <dbReference type="EC" id="7.1.1.8"/>
    </reaction>
</comment>
<protein>
    <recommendedName>
        <fullName evidence="11">Cytochrome b-c1 complex subunit Rieske, mitochondrial</fullName>
        <ecNumber evidence="11">7.1.1.8</ecNumber>
    </recommendedName>
</protein>
<dbReference type="InterPro" id="IPR006317">
    <property type="entry name" value="Ubiquinol_cyt_c_Rdtase_Fe-S-su"/>
</dbReference>
<dbReference type="InterPro" id="IPR017941">
    <property type="entry name" value="Rieske_2Fe-2S"/>
</dbReference>
<dbReference type="Pfam" id="PF00355">
    <property type="entry name" value="Rieske"/>
    <property type="match status" value="1"/>
</dbReference>
<dbReference type="SUPFAM" id="SSF50022">
    <property type="entry name" value="ISP domain"/>
    <property type="match status" value="1"/>
</dbReference>
<evidence type="ECO:0000313" key="14">
    <source>
        <dbReference type="Proteomes" id="UP000025227"/>
    </source>
</evidence>
<dbReference type="Proteomes" id="UP000025227">
    <property type="component" value="Unplaced"/>
</dbReference>
<evidence type="ECO:0000256" key="6">
    <source>
        <dbReference type="ARBA" id="ARBA00022989"/>
    </source>
</evidence>
<keyword evidence="5" id="KW-0479">Metal-binding</keyword>
<evidence type="ECO:0000256" key="5">
    <source>
        <dbReference type="ARBA" id="ARBA00022723"/>
    </source>
</evidence>
<dbReference type="InterPro" id="IPR014349">
    <property type="entry name" value="Rieske_Fe-S_prot"/>
</dbReference>
<sequence length="253" mass="28264">MSLLSRSGTVTTKMVPPIKGITTALITHRSPQAVATHITNLGTLLCPHSASVSSCRFAHTDIKFPDFSYYRRESTLDTQKAARDTEDQRRSLFHSVYYGAGGAMALWAAKEINLINVKFKWIPADQIALSTIEVNLDEIPEGETRTFNWRDKPVFVRHRTQAEIEREKAVDLSELRHPEHDDQRVKRPEWSVLLGVCSHLGCVPTIGAGDYGAYFCPCHGSHFDASGRIRKGPAPLNMEVPEYTFKGNTLLIG</sequence>
<keyword evidence="3" id="KW-0812">Transmembrane</keyword>
<dbReference type="EC" id="7.1.1.8" evidence="11"/>
<dbReference type="PROSITE" id="PS51296">
    <property type="entry name" value="RIESKE"/>
    <property type="match status" value="1"/>
</dbReference>
<dbReference type="NCBIfam" id="TIGR01416">
    <property type="entry name" value="Rieske_proteo"/>
    <property type="match status" value="1"/>
</dbReference>
<evidence type="ECO:0000256" key="2">
    <source>
        <dbReference type="ARBA" id="ARBA00010651"/>
    </source>
</evidence>
<keyword evidence="11" id="KW-0813">Transport</keyword>
<dbReference type="GO" id="GO:0008121">
    <property type="term" value="F:quinol-cytochrome-c reductase activity"/>
    <property type="evidence" value="ECO:0007669"/>
    <property type="project" value="UniProtKB-EC"/>
</dbReference>
<reference evidence="15" key="1">
    <citation type="submission" date="2020-12" db="UniProtKB">
        <authorList>
            <consortium name="WormBaseParasite"/>
        </authorList>
    </citation>
    <scope>IDENTIFICATION</scope>
    <source>
        <strain evidence="15">MHco3</strain>
    </source>
</reference>
<evidence type="ECO:0000256" key="7">
    <source>
        <dbReference type="ARBA" id="ARBA00023004"/>
    </source>
</evidence>
<comment type="cofactor">
    <cofactor evidence="11">
        <name>[2Fe-2S] cluster</name>
        <dbReference type="ChEBI" id="CHEBI:190135"/>
    </cofactor>
    <text evidence="11">Binds 1 [2Fe-2S] cluster per subunit.</text>
</comment>
<dbReference type="GO" id="GO:0005743">
    <property type="term" value="C:mitochondrial inner membrane"/>
    <property type="evidence" value="ECO:0007669"/>
    <property type="project" value="UniProtKB-SubCell"/>
</dbReference>
<keyword evidence="9" id="KW-0472">Membrane</keyword>
<dbReference type="GO" id="GO:0046872">
    <property type="term" value="F:metal ion binding"/>
    <property type="evidence" value="ECO:0007669"/>
    <property type="project" value="UniProtKB-KW"/>
</dbReference>
<keyword evidence="12" id="KW-0679">Respiratory chain</keyword>
<evidence type="ECO:0000256" key="8">
    <source>
        <dbReference type="ARBA" id="ARBA00023014"/>
    </source>
</evidence>
<keyword evidence="11" id="KW-0249">Electron transport</keyword>
<dbReference type="PRINTS" id="PR00162">
    <property type="entry name" value="RIESKE"/>
</dbReference>
<keyword evidence="14" id="KW-1185">Reference proteome</keyword>
<dbReference type="OMA" id="ETRTFNW"/>
<comment type="similarity">
    <text evidence="2">Belongs to the Rieske iron-sulfur protein family.</text>
</comment>
<evidence type="ECO:0000256" key="3">
    <source>
        <dbReference type="ARBA" id="ARBA00022692"/>
    </source>
</evidence>
<dbReference type="Gene3D" id="1.20.5.270">
    <property type="entry name" value="Ubiquinol cytochrome reductase, transmembrane domain"/>
    <property type="match status" value="1"/>
</dbReference>
<proteinExistence type="inferred from homology"/>
<evidence type="ECO:0000256" key="9">
    <source>
        <dbReference type="ARBA" id="ARBA00023136"/>
    </source>
</evidence>
<dbReference type="InterPro" id="IPR037008">
    <property type="entry name" value="bc1_Rieske_TM_sf"/>
</dbReference>
<dbReference type="OrthoDB" id="1637982at2759"/>